<evidence type="ECO:0000256" key="2">
    <source>
        <dbReference type="ARBA" id="ARBA00023316"/>
    </source>
</evidence>
<dbReference type="InterPro" id="IPR050695">
    <property type="entry name" value="N-acetylmuramoyl_amidase_3"/>
</dbReference>
<dbReference type="RefSeq" id="WP_093193720.1">
    <property type="nucleotide sequence ID" value="NZ_FNEV01000005.1"/>
</dbReference>
<accession>A0A1G8TVN4</accession>
<dbReference type="GO" id="GO:0071555">
    <property type="term" value="P:cell wall organization"/>
    <property type="evidence" value="ECO:0007669"/>
    <property type="project" value="UniProtKB-KW"/>
</dbReference>
<dbReference type="CDD" id="cd02696">
    <property type="entry name" value="MurNAc-LAA"/>
    <property type="match status" value="1"/>
</dbReference>
<dbReference type="GO" id="GO:0008745">
    <property type="term" value="F:N-acetylmuramoyl-L-alanine amidase activity"/>
    <property type="evidence" value="ECO:0007669"/>
    <property type="project" value="InterPro"/>
</dbReference>
<evidence type="ECO:0000313" key="4">
    <source>
        <dbReference type="EMBL" id="SDJ45571.1"/>
    </source>
</evidence>
<evidence type="ECO:0000259" key="3">
    <source>
        <dbReference type="PROSITE" id="PS51781"/>
    </source>
</evidence>
<proteinExistence type="predicted"/>
<dbReference type="GO" id="GO:0009253">
    <property type="term" value="P:peptidoglycan catabolic process"/>
    <property type="evidence" value="ECO:0007669"/>
    <property type="project" value="InterPro"/>
</dbReference>
<dbReference type="OrthoDB" id="9806267at2"/>
<feature type="domain" description="SH3b" evidence="3">
    <location>
        <begin position="38"/>
        <end position="100"/>
    </location>
</feature>
<keyword evidence="5" id="KW-1185">Reference proteome</keyword>
<dbReference type="Proteomes" id="UP000199225">
    <property type="component" value="Unassembled WGS sequence"/>
</dbReference>
<feature type="domain" description="SH3b" evidence="3">
    <location>
        <begin position="109"/>
        <end position="173"/>
    </location>
</feature>
<gene>
    <name evidence="4" type="ORF">SAMN04490247_1995</name>
</gene>
<evidence type="ECO:0000313" key="5">
    <source>
        <dbReference type="Proteomes" id="UP000199225"/>
    </source>
</evidence>
<dbReference type="EMBL" id="FNEV01000005">
    <property type="protein sequence ID" value="SDJ45571.1"/>
    <property type="molecule type" value="Genomic_DNA"/>
</dbReference>
<dbReference type="Gene3D" id="2.30.30.40">
    <property type="entry name" value="SH3 Domains"/>
    <property type="match status" value="2"/>
</dbReference>
<dbReference type="SUPFAM" id="SSF53187">
    <property type="entry name" value="Zn-dependent exopeptidases"/>
    <property type="match status" value="1"/>
</dbReference>
<reference evidence="5" key="1">
    <citation type="submission" date="2016-10" db="EMBL/GenBank/DDBJ databases">
        <authorList>
            <person name="Varghese N."/>
            <person name="Submissions S."/>
        </authorList>
    </citation>
    <scope>NUCLEOTIDE SEQUENCE [LARGE SCALE GENOMIC DNA]</scope>
    <source>
        <strain evidence="5">DSM 4771</strain>
    </source>
</reference>
<dbReference type="GO" id="GO:0030288">
    <property type="term" value="C:outer membrane-bounded periplasmic space"/>
    <property type="evidence" value="ECO:0007669"/>
    <property type="project" value="TreeGrafter"/>
</dbReference>
<dbReference type="PROSITE" id="PS51781">
    <property type="entry name" value="SH3B"/>
    <property type="match status" value="2"/>
</dbReference>
<name>A0A1G8TVN4_9BACI</name>
<protein>
    <submittedName>
        <fullName evidence="4">N-acetylmuramoyl-L-alanine amidase</fullName>
    </submittedName>
</protein>
<dbReference type="Pfam" id="PF08239">
    <property type="entry name" value="SH3_3"/>
    <property type="match status" value="2"/>
</dbReference>
<dbReference type="PANTHER" id="PTHR30404:SF0">
    <property type="entry name" value="N-ACETYLMURAMOYL-L-ALANINE AMIDASE AMIC"/>
    <property type="match status" value="1"/>
</dbReference>
<dbReference type="SMART" id="SM00287">
    <property type="entry name" value="SH3b"/>
    <property type="match status" value="2"/>
</dbReference>
<dbReference type="InterPro" id="IPR002508">
    <property type="entry name" value="MurNAc-LAA_cat"/>
</dbReference>
<dbReference type="Gene3D" id="3.40.630.40">
    <property type="entry name" value="Zn-dependent exopeptidases"/>
    <property type="match status" value="1"/>
</dbReference>
<organism evidence="4 5">
    <name type="scientific">Salimicrobium halophilum</name>
    <dbReference type="NCBI Taxonomy" id="86666"/>
    <lineage>
        <taxon>Bacteria</taxon>
        <taxon>Bacillati</taxon>
        <taxon>Bacillota</taxon>
        <taxon>Bacilli</taxon>
        <taxon>Bacillales</taxon>
        <taxon>Bacillaceae</taxon>
        <taxon>Salimicrobium</taxon>
    </lineage>
</organism>
<dbReference type="Pfam" id="PF01520">
    <property type="entry name" value="Amidase_3"/>
    <property type="match status" value="1"/>
</dbReference>
<dbReference type="AlphaFoldDB" id="A0A1G8TVN4"/>
<dbReference type="STRING" id="86666.SAMN04490247_1995"/>
<dbReference type="SMART" id="SM00646">
    <property type="entry name" value="Ami_3"/>
    <property type="match status" value="1"/>
</dbReference>
<dbReference type="PANTHER" id="PTHR30404">
    <property type="entry name" value="N-ACETYLMURAMOYL-L-ALANINE AMIDASE"/>
    <property type="match status" value="1"/>
</dbReference>
<evidence type="ECO:0000256" key="1">
    <source>
        <dbReference type="ARBA" id="ARBA00022801"/>
    </source>
</evidence>
<dbReference type="InterPro" id="IPR003646">
    <property type="entry name" value="SH3-like_bac-type"/>
</dbReference>
<keyword evidence="2" id="KW-0961">Cell wall biogenesis/degradation</keyword>
<keyword evidence="1" id="KW-0378">Hydrolase</keyword>
<sequence>MVGPGGKGGVIIGKQVSSVIITILFILSGASIVSAHEGEEKKVDASSLLLREAPDEEASVLGAIPGGETVTVREEKYGWANVDYNGTHGWVAGYYLVSTSASETSSASPPSASINVQGDSVRLRGGPGTSYRILGVTNRGDTFQVLEKENGWVKVRRGDGSAAWIAGWLTSAGGSAVSESAGRSASSSASSLQNATIIVDAGHGGYEPGAIGRDGSLEKDLTLSTSQTIASALRYAGADVVMTRTSDRYLSLAARAATGNSHGADAFVSVHYNSSKHENARGISTYYYGSPSLASPIQSRLVERTSYQDDGTRHGDFHVLRENGVPAVLLELGYVSNAYELVQAKTRNHREQVAQAVTEGLRNYFAD</sequence>